<organism evidence="2 3">
    <name type="scientific">Diplogelasinospora grovesii</name>
    <dbReference type="NCBI Taxonomy" id="303347"/>
    <lineage>
        <taxon>Eukaryota</taxon>
        <taxon>Fungi</taxon>
        <taxon>Dikarya</taxon>
        <taxon>Ascomycota</taxon>
        <taxon>Pezizomycotina</taxon>
        <taxon>Sordariomycetes</taxon>
        <taxon>Sordariomycetidae</taxon>
        <taxon>Sordariales</taxon>
        <taxon>Diplogelasinosporaceae</taxon>
        <taxon>Diplogelasinospora</taxon>
    </lineage>
</organism>
<feature type="region of interest" description="Disordered" evidence="1">
    <location>
        <begin position="35"/>
        <end position="57"/>
    </location>
</feature>
<dbReference type="EMBL" id="MU853810">
    <property type="protein sequence ID" value="KAK3939532.1"/>
    <property type="molecule type" value="Genomic_DNA"/>
</dbReference>
<feature type="region of interest" description="Disordered" evidence="1">
    <location>
        <begin position="571"/>
        <end position="603"/>
    </location>
</feature>
<keyword evidence="3" id="KW-1185">Reference proteome</keyword>
<protein>
    <submittedName>
        <fullName evidence="2">Uncharacterized protein</fullName>
    </submittedName>
</protein>
<comment type="caution">
    <text evidence="2">The sequence shown here is derived from an EMBL/GenBank/DDBJ whole genome shotgun (WGS) entry which is preliminary data.</text>
</comment>
<proteinExistence type="predicted"/>
<accession>A0AAN6N5F5</accession>
<reference evidence="3" key="1">
    <citation type="journal article" date="2023" name="Mol. Phylogenet. Evol.">
        <title>Genome-scale phylogeny and comparative genomics of the fungal order Sordariales.</title>
        <authorList>
            <person name="Hensen N."/>
            <person name="Bonometti L."/>
            <person name="Westerberg I."/>
            <person name="Brannstrom I.O."/>
            <person name="Guillou S."/>
            <person name="Cros-Aarteil S."/>
            <person name="Calhoun S."/>
            <person name="Haridas S."/>
            <person name="Kuo A."/>
            <person name="Mondo S."/>
            <person name="Pangilinan J."/>
            <person name="Riley R."/>
            <person name="LaButti K."/>
            <person name="Andreopoulos B."/>
            <person name="Lipzen A."/>
            <person name="Chen C."/>
            <person name="Yan M."/>
            <person name="Daum C."/>
            <person name="Ng V."/>
            <person name="Clum A."/>
            <person name="Steindorff A."/>
            <person name="Ohm R.A."/>
            <person name="Martin F."/>
            <person name="Silar P."/>
            <person name="Natvig D.O."/>
            <person name="Lalanne C."/>
            <person name="Gautier V."/>
            <person name="Ament-Velasquez S.L."/>
            <person name="Kruys A."/>
            <person name="Hutchinson M.I."/>
            <person name="Powell A.J."/>
            <person name="Barry K."/>
            <person name="Miller A.N."/>
            <person name="Grigoriev I.V."/>
            <person name="Debuchy R."/>
            <person name="Gladieux P."/>
            <person name="Hiltunen Thoren M."/>
            <person name="Johannesson H."/>
        </authorList>
    </citation>
    <scope>NUCLEOTIDE SEQUENCE [LARGE SCALE GENOMIC DNA]</scope>
    <source>
        <strain evidence="3">CBS 340.73</strain>
    </source>
</reference>
<feature type="compositionally biased region" description="Pro residues" evidence="1">
    <location>
        <begin position="1037"/>
        <end position="1051"/>
    </location>
</feature>
<sequence>MAPGLPLLSGRRSARARVLKHLSCQKAAVVRQLAATGGGGGGDDGDNDDPNKPKGLDAGMMRLYSYYEPSLQGGEYTITVKQDVHTSAEDGPVQHMEIQTSTQKFNVNAPRFTLPPGIVHSTYPPQGLGDHNNVLPHIVFKDPHLPWEQQGSPRQDEEDEQSGKEPKTKVPWVALLTFTEDELKLSDQELQEKATGGPGLFPNAVAQDKSTFSVQLTIGDYLEMGGDGGKYQPTVTAPIIDSSATEKIDRDIKVDVIFPTATHVQDLVAEYDGDGARVPIKPGGLPDLSRYKWLAHVRNVNTKNVAGAGSDDNGLFSVVLAHRSGPLDLKTARPVICHLVTLEGFEVPSDQTPHITLPLDSSKRVALVSLYSWTYMCLPPEDVNFLDSLRHIGFAIEDGNCWLRAPDEIVAKITGQAKGAQPTPSQKVAGRLGDRLKDGFCLQRYRLQTGEETVAFYRGPFTPTYVKPIEEAWWPYQSNFSSDYQVVDRELGIMDITYSSAWQLGRTVGIADQAFTAALVRLRGVVQTTGRRGALKDLAAKAVKSKSETLSTVPAMVARLSALTAGAVGTTTSDPLRRFSHTQPEPPKFEVKNSSGQTDQAPREEVQDAFFRHHVLKTARLLCSARVPSPQDHLSSVTTAPSSDDDEVYIPWSDITVPTSSDWQIVQTWILENMFFKNIPAHYFIPDPSFLPPESIRFFYVDPNWVDSFIDGALSIGNHLDRDDDVVRQAFKWSLNTYFKTPYSDTHPSHPDLKYTPQIPCFGFLLRSAIVTAFPDLEIHAPWSSGDDEAAGVREPTLRFEAIAKDTLLCLFDRMPGSPHWDPDVQITLSQPPHQQCFRVGTDGGLTSGELEVEFPPVYTTDSTPAGIDRYAPLRTIKWLKGGSVPRENVHDKTTGQDHDVDVTDPKLPKAIFDWDSRMTITNNFANASQSILTNSMTHPASLSGTTAPPDGKYYDDDTPTSAMVGTVLTSFISKMKIELPLTAIVDPTGTGLLPDDYTKIPRQIRTPAPASKNPDDFKPVPPDNVNPAAGGGDPAAPRPGPAPPSSPTPAKPHRTAGLPGRPSGFKEDDQPLIPPSEIAHPSDPTPIFDLRKQFAAQLFALGTGAPLPPFSSTPTKIALPRPGSADDHPIDLVVSLKRLPAHDVEHHLQLFCVTVQIPIGSAVTDLLSAGTTPTAARMLQNVRFNVHVSPLRRALPGGGGNKTQDYLVFLLIPRSRGKLVPLWTTSDLSFVICQVNLNGLAGMSSVVVKESYRWQIGDDRKTGYRVSDAQNGMLVQKTAPL</sequence>
<evidence type="ECO:0000313" key="2">
    <source>
        <dbReference type="EMBL" id="KAK3939532.1"/>
    </source>
</evidence>
<feature type="region of interest" description="Disordered" evidence="1">
    <location>
        <begin position="144"/>
        <end position="169"/>
    </location>
</feature>
<name>A0AAN6N5F5_9PEZI</name>
<dbReference type="Proteomes" id="UP001303473">
    <property type="component" value="Unassembled WGS sequence"/>
</dbReference>
<feature type="region of interest" description="Disordered" evidence="1">
    <location>
        <begin position="1006"/>
        <end position="1084"/>
    </location>
</feature>
<evidence type="ECO:0000256" key="1">
    <source>
        <dbReference type="SAM" id="MobiDB-lite"/>
    </source>
</evidence>
<gene>
    <name evidence="2" type="ORF">QBC46DRAFT_450354</name>
</gene>
<evidence type="ECO:0000313" key="3">
    <source>
        <dbReference type="Proteomes" id="UP001303473"/>
    </source>
</evidence>